<protein>
    <submittedName>
        <fullName evidence="2">NifU family protein</fullName>
    </submittedName>
</protein>
<dbReference type="Gene3D" id="3.30.300.130">
    <property type="entry name" value="Fe-S cluster assembly (FSCA)"/>
    <property type="match status" value="1"/>
</dbReference>
<sequence>MKARTGNNQNPTTLWKHLEEIINTHIRPLLQDHGGDVVIREVRGKDARVALLGNCKGCPAAQITIEQTVQRILVEKMGDQIGKVILVNEIDPSILDFARQFLNPQK</sequence>
<dbReference type="InterPro" id="IPR034904">
    <property type="entry name" value="FSCA_dom_sf"/>
</dbReference>
<evidence type="ECO:0000313" key="2">
    <source>
        <dbReference type="EMBL" id="AZS30042.1"/>
    </source>
</evidence>
<dbReference type="GO" id="GO:0016226">
    <property type="term" value="P:iron-sulfur cluster assembly"/>
    <property type="evidence" value="ECO:0007669"/>
    <property type="project" value="InterPro"/>
</dbReference>
<dbReference type="GO" id="GO:0051536">
    <property type="term" value="F:iron-sulfur cluster binding"/>
    <property type="evidence" value="ECO:0007669"/>
    <property type="project" value="InterPro"/>
</dbReference>
<keyword evidence="3" id="KW-1185">Reference proteome</keyword>
<dbReference type="AlphaFoldDB" id="A0A3S9VU27"/>
<feature type="domain" description="NIF system FeS cluster assembly NifU C-terminal" evidence="1">
    <location>
        <begin position="19"/>
        <end position="80"/>
    </location>
</feature>
<dbReference type="Pfam" id="PF01106">
    <property type="entry name" value="NifU"/>
    <property type="match status" value="1"/>
</dbReference>
<reference evidence="2 3" key="1">
    <citation type="submission" date="2018-10" db="EMBL/GenBank/DDBJ databases">
        <title>Butyricimonas faecalis sp. nov., isolated from human faeces and emended description of the genus Butyricimonas.</title>
        <authorList>
            <person name="Le Roy T."/>
            <person name="Van der Smissen P."/>
            <person name="Paquot A."/>
            <person name="Delzenne N."/>
            <person name="Muccioli G."/>
            <person name="Collet J.-F."/>
            <person name="Cani P.D."/>
        </authorList>
    </citation>
    <scope>NUCLEOTIDE SEQUENCE [LARGE SCALE GENOMIC DNA]</scope>
    <source>
        <strain evidence="2 3">H184</strain>
    </source>
</reference>
<dbReference type="OrthoDB" id="9796965at2"/>
<accession>A0A3S9VU27</accession>
<dbReference type="InterPro" id="IPR001075">
    <property type="entry name" value="NIF_FeS_clus_asmbl_NifU_C"/>
</dbReference>
<dbReference type="PANTHER" id="PTHR11178">
    <property type="entry name" value="IRON-SULFUR CLUSTER SCAFFOLD PROTEIN NFU-RELATED"/>
    <property type="match status" value="1"/>
</dbReference>
<evidence type="ECO:0000313" key="3">
    <source>
        <dbReference type="Proteomes" id="UP000270673"/>
    </source>
</evidence>
<proteinExistence type="predicted"/>
<dbReference type="RefSeq" id="WP_106480763.1">
    <property type="nucleotide sequence ID" value="NZ_CP032819.1"/>
</dbReference>
<gene>
    <name evidence="2" type="ORF">D8S85_11125</name>
</gene>
<evidence type="ECO:0000259" key="1">
    <source>
        <dbReference type="Pfam" id="PF01106"/>
    </source>
</evidence>
<dbReference type="KEGG" id="buy:D8S85_11125"/>
<dbReference type="EMBL" id="CP032819">
    <property type="protein sequence ID" value="AZS30042.1"/>
    <property type="molecule type" value="Genomic_DNA"/>
</dbReference>
<dbReference type="SUPFAM" id="SSF117916">
    <property type="entry name" value="Fe-S cluster assembly (FSCA) domain-like"/>
    <property type="match status" value="1"/>
</dbReference>
<dbReference type="Proteomes" id="UP000270673">
    <property type="component" value="Chromosome"/>
</dbReference>
<name>A0A3S9VU27_9BACT</name>
<organism evidence="2 3">
    <name type="scientific">Butyricimonas faecalis</name>
    <dbReference type="NCBI Taxonomy" id="2093856"/>
    <lineage>
        <taxon>Bacteria</taxon>
        <taxon>Pseudomonadati</taxon>
        <taxon>Bacteroidota</taxon>
        <taxon>Bacteroidia</taxon>
        <taxon>Bacteroidales</taxon>
        <taxon>Odoribacteraceae</taxon>
        <taxon>Butyricimonas</taxon>
    </lineage>
</organism>
<dbReference type="GO" id="GO:0005506">
    <property type="term" value="F:iron ion binding"/>
    <property type="evidence" value="ECO:0007669"/>
    <property type="project" value="InterPro"/>
</dbReference>